<accession>A0A7X5V196</accession>
<gene>
    <name evidence="5" type="ORF">FHR20_003010</name>
</gene>
<name>A0A7X5V196_9SPHN</name>
<evidence type="ECO:0000313" key="5">
    <source>
        <dbReference type="EMBL" id="NIJ66048.1"/>
    </source>
</evidence>
<evidence type="ECO:0000256" key="2">
    <source>
        <dbReference type="ARBA" id="ARBA00022670"/>
    </source>
</evidence>
<dbReference type="EMBL" id="JAASQV010000002">
    <property type="protein sequence ID" value="NIJ66048.1"/>
    <property type="molecule type" value="Genomic_DNA"/>
</dbReference>
<keyword evidence="3" id="KW-0378">Hydrolase</keyword>
<dbReference type="GO" id="GO:0008233">
    <property type="term" value="F:peptidase activity"/>
    <property type="evidence" value="ECO:0007669"/>
    <property type="project" value="UniProtKB-KW"/>
</dbReference>
<keyword evidence="6" id="KW-1185">Reference proteome</keyword>
<dbReference type="AlphaFoldDB" id="A0A7X5V196"/>
<evidence type="ECO:0000256" key="1">
    <source>
        <dbReference type="ARBA" id="ARBA00022612"/>
    </source>
</evidence>
<keyword evidence="1" id="KW-1188">Viral release from host cell</keyword>
<keyword evidence="2" id="KW-0645">Protease</keyword>
<evidence type="ECO:0000256" key="3">
    <source>
        <dbReference type="ARBA" id="ARBA00022801"/>
    </source>
</evidence>
<sequence>MSVRFAGYAAVFDAVDRGGDVVRRGAFAGARRVPLLWQHRGTPVGEIEAIGEDRRGLRVIGCVEAPELAERLRRGAVTGLSFGYRVKQASRGTPREITALDLIEVSLVASPMQPLARVHALD</sequence>
<dbReference type="RefSeq" id="WP_167300341.1">
    <property type="nucleotide sequence ID" value="NZ_JAASQV010000002.1"/>
</dbReference>
<proteinExistence type="predicted"/>
<evidence type="ECO:0000313" key="6">
    <source>
        <dbReference type="Proteomes" id="UP000564677"/>
    </source>
</evidence>
<dbReference type="Pfam" id="PF04586">
    <property type="entry name" value="Peptidase_S78"/>
    <property type="match status" value="1"/>
</dbReference>
<protein>
    <recommendedName>
        <fullName evidence="4">Prohead serine protease domain-containing protein</fullName>
    </recommendedName>
</protein>
<dbReference type="SUPFAM" id="SSF50789">
    <property type="entry name" value="Herpes virus serine proteinase, assemblin"/>
    <property type="match status" value="1"/>
</dbReference>
<comment type="caution">
    <text evidence="5">The sequence shown here is derived from an EMBL/GenBank/DDBJ whole genome shotgun (WGS) entry which is preliminary data.</text>
</comment>
<evidence type="ECO:0000259" key="4">
    <source>
        <dbReference type="Pfam" id="PF04586"/>
    </source>
</evidence>
<dbReference type="InterPro" id="IPR054613">
    <property type="entry name" value="Peptidase_S78_dom"/>
</dbReference>
<feature type="domain" description="Prohead serine protease" evidence="4">
    <location>
        <begin position="5"/>
        <end position="119"/>
    </location>
</feature>
<dbReference type="Proteomes" id="UP000564677">
    <property type="component" value="Unassembled WGS sequence"/>
</dbReference>
<dbReference type="GO" id="GO:0006508">
    <property type="term" value="P:proteolysis"/>
    <property type="evidence" value="ECO:0007669"/>
    <property type="project" value="UniProtKB-KW"/>
</dbReference>
<reference evidence="5 6" key="1">
    <citation type="submission" date="2020-03" db="EMBL/GenBank/DDBJ databases">
        <title>Genomic Encyclopedia of Type Strains, Phase IV (KMG-IV): sequencing the most valuable type-strain genomes for metagenomic binning, comparative biology and taxonomic classification.</title>
        <authorList>
            <person name="Goeker M."/>
        </authorList>
    </citation>
    <scope>NUCLEOTIDE SEQUENCE [LARGE SCALE GENOMIC DNA]</scope>
    <source>
        <strain evidence="5 6">DSM 4733</strain>
    </source>
</reference>
<organism evidence="5 6">
    <name type="scientific">Sphingomonas leidyi</name>
    <dbReference type="NCBI Taxonomy" id="68569"/>
    <lineage>
        <taxon>Bacteria</taxon>
        <taxon>Pseudomonadati</taxon>
        <taxon>Pseudomonadota</taxon>
        <taxon>Alphaproteobacteria</taxon>
        <taxon>Sphingomonadales</taxon>
        <taxon>Sphingomonadaceae</taxon>
        <taxon>Sphingomonas</taxon>
    </lineage>
</organism>